<evidence type="ECO:0008006" key="3">
    <source>
        <dbReference type="Google" id="ProtNLM"/>
    </source>
</evidence>
<dbReference type="HOGENOM" id="CLU_1477628_0_0_1"/>
<evidence type="ECO:0000313" key="1">
    <source>
        <dbReference type="EMBL" id="EOY21552.1"/>
    </source>
</evidence>
<dbReference type="EMBL" id="CM001881">
    <property type="protein sequence ID" value="EOY21552.1"/>
    <property type="molecule type" value="Genomic_DNA"/>
</dbReference>
<proteinExistence type="predicted"/>
<sequence length="183" mass="21301">MVPIHLETFNSSKGVNFDEEQSCRYGAVWKWQHAHLFSFHVNSIGRFGALFSNCGRYLRLLLTLFHPLFKYGLVVLSWIHTCEGIDFIDNLGWWTKPSILSTERLPLHSHLGVSWQPSTDGDLKFNVDSFTKDSNYIELMAILYTLRLFALSPFVWSNLIIEFDLKNALSWVANESQRPWDSW</sequence>
<dbReference type="AlphaFoldDB" id="A0A061FXE7"/>
<organism evidence="1 2">
    <name type="scientific">Theobroma cacao</name>
    <name type="common">Cacao</name>
    <name type="synonym">Cocoa</name>
    <dbReference type="NCBI Taxonomy" id="3641"/>
    <lineage>
        <taxon>Eukaryota</taxon>
        <taxon>Viridiplantae</taxon>
        <taxon>Streptophyta</taxon>
        <taxon>Embryophyta</taxon>
        <taxon>Tracheophyta</taxon>
        <taxon>Spermatophyta</taxon>
        <taxon>Magnoliopsida</taxon>
        <taxon>eudicotyledons</taxon>
        <taxon>Gunneridae</taxon>
        <taxon>Pentapetalae</taxon>
        <taxon>rosids</taxon>
        <taxon>malvids</taxon>
        <taxon>Malvales</taxon>
        <taxon>Malvaceae</taxon>
        <taxon>Byttnerioideae</taxon>
        <taxon>Theobroma</taxon>
    </lineage>
</organism>
<name>A0A061FXE7_THECC</name>
<reference evidence="1 2" key="1">
    <citation type="journal article" date="2013" name="Genome Biol.">
        <title>The genome sequence of the most widely cultivated cacao type and its use to identify candidate genes regulating pod color.</title>
        <authorList>
            <person name="Motamayor J.C."/>
            <person name="Mockaitis K."/>
            <person name="Schmutz J."/>
            <person name="Haiminen N."/>
            <person name="Iii D.L."/>
            <person name="Cornejo O."/>
            <person name="Findley S.D."/>
            <person name="Zheng P."/>
            <person name="Utro F."/>
            <person name="Royaert S."/>
            <person name="Saski C."/>
            <person name="Jenkins J."/>
            <person name="Podicheti R."/>
            <person name="Zhao M."/>
            <person name="Scheffler B.E."/>
            <person name="Stack J.C."/>
            <person name="Feltus F.A."/>
            <person name="Mustiga G.M."/>
            <person name="Amores F."/>
            <person name="Phillips W."/>
            <person name="Marelli J.P."/>
            <person name="May G.D."/>
            <person name="Shapiro H."/>
            <person name="Ma J."/>
            <person name="Bustamante C.D."/>
            <person name="Schnell R.J."/>
            <person name="Main D."/>
            <person name="Gilbert D."/>
            <person name="Parida L."/>
            <person name="Kuhn D.N."/>
        </authorList>
    </citation>
    <scope>NUCLEOTIDE SEQUENCE [LARGE SCALE GENOMIC DNA]</scope>
    <source>
        <strain evidence="2">cv. Matina 1-6</strain>
    </source>
</reference>
<dbReference type="Gramene" id="EOY21552">
    <property type="protein sequence ID" value="EOY21552"/>
    <property type="gene ID" value="TCM_013334"/>
</dbReference>
<dbReference type="Proteomes" id="UP000026915">
    <property type="component" value="Chromosome 3"/>
</dbReference>
<keyword evidence="2" id="KW-1185">Reference proteome</keyword>
<evidence type="ECO:0000313" key="2">
    <source>
        <dbReference type="Proteomes" id="UP000026915"/>
    </source>
</evidence>
<dbReference type="InParanoid" id="A0A061FXE7"/>
<gene>
    <name evidence="1" type="ORF">TCM_013334</name>
</gene>
<accession>A0A061FXE7</accession>
<protein>
    <recommendedName>
        <fullName evidence="3">RNase H type-1 domain-containing protein</fullName>
    </recommendedName>
</protein>